<accession>A0A7S0SAJ4</accession>
<dbReference type="GO" id="GO:0046872">
    <property type="term" value="F:metal ion binding"/>
    <property type="evidence" value="ECO:0007669"/>
    <property type="project" value="UniProtKB-KW"/>
</dbReference>
<sequence>MSTAFPPTLQLSAHALVSCHTPRRPRSGRLPHSAPQHPHLYCVVEPSGSGLVPSSSHPPGSTMGADVPPPKPSEASAGTPGALSPAQVAQFRSEGFLVLEAFAGHEEVAAMLASADVLVDAFDPSTLAGNDVSGGLTRHVFSTTDQKKTSDAYFRDSGNHVSFFFEEQAFDDATGKLRQAKHLSLNKMGHALHDLDPTFRAFSRSDKVCALLGSLDMHVPVPVQSMYIFKQPSIGGEVVPHQDSTFLYSHPMTCTGLWVALEDCTKENGCLWAMPQSHLGGVHKRMVVEPGAGGVAFEGAYPEWDLSKFVPLEVAAGTMVLLHGENVHYSAPNTSDVSRHAYSVHFVDGDAKWDERNWLQRRDDFPFQPLAGPAPAAAAAAR</sequence>
<evidence type="ECO:0008006" key="6">
    <source>
        <dbReference type="Google" id="ProtNLM"/>
    </source>
</evidence>
<evidence type="ECO:0000313" key="5">
    <source>
        <dbReference type="EMBL" id="CAD8700393.1"/>
    </source>
</evidence>
<dbReference type="AlphaFoldDB" id="A0A7S0SAJ4"/>
<name>A0A7S0SAJ4_9CHLO</name>
<evidence type="ECO:0000256" key="4">
    <source>
        <dbReference type="SAM" id="MobiDB-lite"/>
    </source>
</evidence>
<keyword evidence="2" id="KW-0479">Metal-binding</keyword>
<reference evidence="5" key="1">
    <citation type="submission" date="2021-01" db="EMBL/GenBank/DDBJ databases">
        <authorList>
            <person name="Corre E."/>
            <person name="Pelletier E."/>
            <person name="Niang G."/>
            <person name="Scheremetjew M."/>
            <person name="Finn R."/>
            <person name="Kale V."/>
            <person name="Holt S."/>
            <person name="Cochrane G."/>
            <person name="Meng A."/>
            <person name="Brown T."/>
            <person name="Cohen L."/>
        </authorList>
    </citation>
    <scope>NUCLEOTIDE SEQUENCE</scope>
    <source>
        <strain evidence="5">SL-175</strain>
    </source>
</reference>
<protein>
    <recommendedName>
        <fullName evidence="6">Fe2OG dioxygenase domain-containing protein</fullName>
    </recommendedName>
</protein>
<gene>
    <name evidence="5" type="ORF">MANT1106_LOCUS3075</name>
</gene>
<dbReference type="PANTHER" id="PTHR20883">
    <property type="entry name" value="PHYTANOYL-COA DIOXYGENASE DOMAIN CONTAINING 1"/>
    <property type="match status" value="1"/>
</dbReference>
<dbReference type="PANTHER" id="PTHR20883:SF15">
    <property type="entry name" value="PHYTANOYL-COA DIOXYGENASE DOMAIN-CONTAINING PROTEIN 1"/>
    <property type="match status" value="1"/>
</dbReference>
<proteinExistence type="predicted"/>
<evidence type="ECO:0000256" key="2">
    <source>
        <dbReference type="ARBA" id="ARBA00022723"/>
    </source>
</evidence>
<keyword evidence="3" id="KW-0408">Iron</keyword>
<feature type="region of interest" description="Disordered" evidence="4">
    <location>
        <begin position="21"/>
        <end position="85"/>
    </location>
</feature>
<dbReference type="SUPFAM" id="SSF51197">
    <property type="entry name" value="Clavaminate synthase-like"/>
    <property type="match status" value="1"/>
</dbReference>
<dbReference type="EMBL" id="HBFC01005478">
    <property type="protein sequence ID" value="CAD8700393.1"/>
    <property type="molecule type" value="Transcribed_RNA"/>
</dbReference>
<dbReference type="InterPro" id="IPR008775">
    <property type="entry name" value="Phytyl_CoA_dOase-like"/>
</dbReference>
<evidence type="ECO:0000256" key="1">
    <source>
        <dbReference type="ARBA" id="ARBA00001962"/>
    </source>
</evidence>
<organism evidence="5">
    <name type="scientific">Mantoniella antarctica</name>
    <dbReference type="NCBI Taxonomy" id="81844"/>
    <lineage>
        <taxon>Eukaryota</taxon>
        <taxon>Viridiplantae</taxon>
        <taxon>Chlorophyta</taxon>
        <taxon>Mamiellophyceae</taxon>
        <taxon>Mamiellales</taxon>
        <taxon>Mamiellaceae</taxon>
        <taxon>Mantoniella</taxon>
    </lineage>
</organism>
<comment type="cofactor">
    <cofactor evidence="1">
        <name>Fe cation</name>
        <dbReference type="ChEBI" id="CHEBI:24875"/>
    </cofactor>
</comment>
<dbReference type="Pfam" id="PF05721">
    <property type="entry name" value="PhyH"/>
    <property type="match status" value="1"/>
</dbReference>
<dbReference type="Gene3D" id="2.60.120.620">
    <property type="entry name" value="q2cbj1_9rhob like domain"/>
    <property type="match status" value="1"/>
</dbReference>
<evidence type="ECO:0000256" key="3">
    <source>
        <dbReference type="ARBA" id="ARBA00023004"/>
    </source>
</evidence>